<dbReference type="SUPFAM" id="SSF46689">
    <property type="entry name" value="Homeodomain-like"/>
    <property type="match status" value="1"/>
</dbReference>
<feature type="domain" description="HTH araC/xylS-type" evidence="4">
    <location>
        <begin position="173"/>
        <end position="274"/>
    </location>
</feature>
<dbReference type="PROSITE" id="PS01124">
    <property type="entry name" value="HTH_ARAC_FAMILY_2"/>
    <property type="match status" value="1"/>
</dbReference>
<dbReference type="AlphaFoldDB" id="A0A1G8EFV2"/>
<keyword evidence="2" id="KW-0238">DNA-binding</keyword>
<dbReference type="GO" id="GO:0043565">
    <property type="term" value="F:sequence-specific DNA binding"/>
    <property type="evidence" value="ECO:0007669"/>
    <property type="project" value="InterPro"/>
</dbReference>
<evidence type="ECO:0000259" key="4">
    <source>
        <dbReference type="PROSITE" id="PS01124"/>
    </source>
</evidence>
<dbReference type="InterPro" id="IPR009057">
    <property type="entry name" value="Homeodomain-like_sf"/>
</dbReference>
<dbReference type="Pfam" id="PF12833">
    <property type="entry name" value="HTH_18"/>
    <property type="match status" value="1"/>
</dbReference>
<dbReference type="PRINTS" id="PR00032">
    <property type="entry name" value="HTHARAC"/>
</dbReference>
<reference evidence="5 6" key="1">
    <citation type="submission" date="2016-10" db="EMBL/GenBank/DDBJ databases">
        <authorList>
            <person name="de Groot N.N."/>
        </authorList>
    </citation>
    <scope>NUCLEOTIDE SEQUENCE [LARGE SCALE GENOMIC DNA]</scope>
    <source>
        <strain evidence="5 6">LMG 2247</strain>
    </source>
</reference>
<gene>
    <name evidence="5" type="ORF">SAMN05216466_11264</name>
</gene>
<dbReference type="PANTHER" id="PTHR46796">
    <property type="entry name" value="HTH-TYPE TRANSCRIPTIONAL ACTIVATOR RHAS-RELATED"/>
    <property type="match status" value="1"/>
</dbReference>
<dbReference type="PANTHER" id="PTHR46796:SF13">
    <property type="entry name" value="HTH-TYPE TRANSCRIPTIONAL ACTIVATOR RHAS"/>
    <property type="match status" value="1"/>
</dbReference>
<dbReference type="SMART" id="SM00342">
    <property type="entry name" value="HTH_ARAC"/>
    <property type="match status" value="1"/>
</dbReference>
<dbReference type="InterPro" id="IPR050204">
    <property type="entry name" value="AraC_XylS_family_regulators"/>
</dbReference>
<evidence type="ECO:0000313" key="5">
    <source>
        <dbReference type="EMBL" id="SDH68768.1"/>
    </source>
</evidence>
<organism evidence="5 6">
    <name type="scientific">Paraburkholderia phenazinium</name>
    <dbReference type="NCBI Taxonomy" id="60549"/>
    <lineage>
        <taxon>Bacteria</taxon>
        <taxon>Pseudomonadati</taxon>
        <taxon>Pseudomonadota</taxon>
        <taxon>Betaproteobacteria</taxon>
        <taxon>Burkholderiales</taxon>
        <taxon>Burkholderiaceae</taxon>
        <taxon>Paraburkholderia</taxon>
    </lineage>
</organism>
<accession>A0A1G8EFV2</accession>
<evidence type="ECO:0000256" key="1">
    <source>
        <dbReference type="ARBA" id="ARBA00023015"/>
    </source>
</evidence>
<keyword evidence="1" id="KW-0805">Transcription regulation</keyword>
<evidence type="ECO:0000256" key="3">
    <source>
        <dbReference type="ARBA" id="ARBA00023163"/>
    </source>
</evidence>
<evidence type="ECO:0000313" key="6">
    <source>
        <dbReference type="Proteomes" id="UP000199706"/>
    </source>
</evidence>
<name>A0A1G8EFV2_9BURK</name>
<dbReference type="Gene3D" id="1.10.10.60">
    <property type="entry name" value="Homeodomain-like"/>
    <property type="match status" value="1"/>
</dbReference>
<sequence length="281" mass="32043">MSCRKPTSEFDTTLTQRAVLLPQHVGQRFRINRYPVGEALAPWAEFHWIVEWDLLDNDLHTQRVMPYPNANLAFEAGQTAIHGPSRGLFTRQLRGRGRVHGVRFKCGGLRPWIDCSMSTLSDTQVSPLYCLPHSADITEVEENILNLKDHRDAVAYVERLLSTQIPSIDPLVERLDNAVQAVQRDSSITRVPALQELLDLDERALQRCFSNYLGVTPKWLIQRARIHDALQSLAVDAETPLAHLALRLGFFDQAHFNRCFRQHTGQSPQQYRQALHLMHGA</sequence>
<proteinExistence type="predicted"/>
<dbReference type="Proteomes" id="UP000199706">
    <property type="component" value="Unassembled WGS sequence"/>
</dbReference>
<dbReference type="EMBL" id="FNCJ01000012">
    <property type="protein sequence ID" value="SDH68768.1"/>
    <property type="molecule type" value="Genomic_DNA"/>
</dbReference>
<dbReference type="InterPro" id="IPR020449">
    <property type="entry name" value="Tscrpt_reg_AraC-type_HTH"/>
</dbReference>
<dbReference type="GO" id="GO:0003700">
    <property type="term" value="F:DNA-binding transcription factor activity"/>
    <property type="evidence" value="ECO:0007669"/>
    <property type="project" value="InterPro"/>
</dbReference>
<dbReference type="InterPro" id="IPR018060">
    <property type="entry name" value="HTH_AraC"/>
</dbReference>
<protein>
    <submittedName>
        <fullName evidence="5">Helix-turn-helix domain-containing protein</fullName>
    </submittedName>
</protein>
<keyword evidence="3" id="KW-0804">Transcription</keyword>
<dbReference type="InterPro" id="IPR046532">
    <property type="entry name" value="DUF6597"/>
</dbReference>
<evidence type="ECO:0000256" key="2">
    <source>
        <dbReference type="ARBA" id="ARBA00023125"/>
    </source>
</evidence>
<dbReference type="Pfam" id="PF20240">
    <property type="entry name" value="DUF6597"/>
    <property type="match status" value="1"/>
</dbReference>